<evidence type="ECO:0000313" key="6">
    <source>
        <dbReference type="EnsemblPlants" id="EMT18349"/>
    </source>
</evidence>
<proteinExistence type="inferred from homology"/>
<accession>R7WEW2</accession>
<dbReference type="EC" id="2.4.1.-" evidence="4"/>
<dbReference type="InterPro" id="IPR002213">
    <property type="entry name" value="UDP_glucos_trans"/>
</dbReference>
<sequence length="596" mass="65838">MGPAAEKPHAVCLPYPAQGHITPMLNVAKLLHARGFDVTFVNTEYNHARLVRSRGLAAVAGLPGFRFATIPDGLPPSDDDDVTQDIPALCKSTTETCLGPFRSLLARLNDPAAGHPPVTCVVSDVVMGFSMEAANELGLTYVQLWTASAISYLGYRHYRLLIGRGIVPLKDAEQLTNGYLDTPVEDVPGLRSMRLRDFPSFIRTTDPDEYIVHYVLRETERTAGASAVILNSFADLEGEAVDAMEALGLAKVYTLGPLPLLAREEPPTPRSAINLSLWKEQEECLQWLEGREPGSVVYVNFGSITVMTSAQMVEFAWGLAQSRKQFLWIVRRDLVRGDAAVLPEEFLAETVGRGLMASWCPQQEVLDHPAVGAFLTHSGWNSALESLCGGVPVISWPFFADQQTNCRYQCNEWGVGMEINNNVRRDAVAGLITEIMEGKKGKGMRKRAAEWKESAVKAAMPGGSSHRNFDGLVETSMEPVFGYGGTIGFRDPTLSNLSLQENYFWPCDVDEIIKIRASPRHEEDTLAWGPVRFGQFSVKSEYDFAFDEANRELQPAYSTNPDGCRTSWNLIWKTDVPPTVKKLCMESGLRLPFDLG</sequence>
<dbReference type="InterPro" id="IPR035595">
    <property type="entry name" value="UDP_glycos_trans_CS"/>
</dbReference>
<dbReference type="GO" id="GO:0080044">
    <property type="term" value="F:quercetin 7-O-glucosyltransferase activity"/>
    <property type="evidence" value="ECO:0007669"/>
    <property type="project" value="TreeGrafter"/>
</dbReference>
<dbReference type="Gene3D" id="3.40.50.2000">
    <property type="entry name" value="Glycogen Phosphorylase B"/>
    <property type="match status" value="2"/>
</dbReference>
<evidence type="ECO:0000256" key="4">
    <source>
        <dbReference type="RuleBase" id="RU362057"/>
    </source>
</evidence>
<evidence type="ECO:0000256" key="1">
    <source>
        <dbReference type="ARBA" id="ARBA00009995"/>
    </source>
</evidence>
<evidence type="ECO:0000259" key="5">
    <source>
        <dbReference type="Pfam" id="PF26168"/>
    </source>
</evidence>
<protein>
    <recommendedName>
        <fullName evidence="4">Glycosyltransferase</fullName>
        <ecNumber evidence="4">2.4.1.-</ecNumber>
    </recommendedName>
</protein>
<keyword evidence="2 3" id="KW-0808">Transferase</keyword>
<dbReference type="SUPFAM" id="SSF53756">
    <property type="entry name" value="UDP-Glycosyltransferase/glycogen phosphorylase"/>
    <property type="match status" value="1"/>
</dbReference>
<reference evidence="6" key="1">
    <citation type="submission" date="2015-06" db="UniProtKB">
        <authorList>
            <consortium name="EnsemblPlants"/>
        </authorList>
    </citation>
    <scope>IDENTIFICATION</scope>
</reference>
<dbReference type="AlphaFoldDB" id="R7WEW2"/>
<keyword evidence="3" id="KW-0328">Glycosyltransferase</keyword>
<dbReference type="InterPro" id="IPR058980">
    <property type="entry name" value="Glyco_transf_N"/>
</dbReference>
<organism evidence="6">
    <name type="scientific">Aegilops tauschii</name>
    <name type="common">Tausch's goatgrass</name>
    <name type="synonym">Aegilops squarrosa</name>
    <dbReference type="NCBI Taxonomy" id="37682"/>
    <lineage>
        <taxon>Eukaryota</taxon>
        <taxon>Viridiplantae</taxon>
        <taxon>Streptophyta</taxon>
        <taxon>Embryophyta</taxon>
        <taxon>Tracheophyta</taxon>
        <taxon>Spermatophyta</taxon>
        <taxon>Magnoliopsida</taxon>
        <taxon>Liliopsida</taxon>
        <taxon>Poales</taxon>
        <taxon>Poaceae</taxon>
        <taxon>BOP clade</taxon>
        <taxon>Pooideae</taxon>
        <taxon>Triticodae</taxon>
        <taxon>Triticeae</taxon>
        <taxon>Triticinae</taxon>
        <taxon>Aegilops</taxon>
    </lineage>
</organism>
<evidence type="ECO:0000256" key="2">
    <source>
        <dbReference type="ARBA" id="ARBA00022679"/>
    </source>
</evidence>
<name>R7WEW2_AEGTA</name>
<feature type="domain" description="Glycosyltransferase N-terminal" evidence="5">
    <location>
        <begin position="11"/>
        <end position="137"/>
    </location>
</feature>
<dbReference type="EnsemblPlants" id="EMT18349">
    <property type="protein sequence ID" value="EMT18349"/>
    <property type="gene ID" value="F775_28417"/>
</dbReference>
<dbReference type="PROSITE" id="PS00375">
    <property type="entry name" value="UDPGT"/>
    <property type="match status" value="1"/>
</dbReference>
<dbReference type="FunFam" id="3.40.50.2000:FF:000055">
    <property type="entry name" value="Glycosyltransferase"/>
    <property type="match status" value="1"/>
</dbReference>
<dbReference type="FunFam" id="3.40.50.2000:FF:000027">
    <property type="entry name" value="Glycosyltransferase"/>
    <property type="match status" value="1"/>
</dbReference>
<dbReference type="GO" id="GO:0080043">
    <property type="term" value="F:quercetin 3-O-glucosyltransferase activity"/>
    <property type="evidence" value="ECO:0007669"/>
    <property type="project" value="TreeGrafter"/>
</dbReference>
<dbReference type="Pfam" id="PF00201">
    <property type="entry name" value="UDPGT"/>
    <property type="match status" value="1"/>
</dbReference>
<dbReference type="Pfam" id="PF26168">
    <property type="entry name" value="Glyco_transf_N"/>
    <property type="match status" value="1"/>
</dbReference>
<dbReference type="PANTHER" id="PTHR11926:SF774">
    <property type="entry name" value="UDP-GLYCOSYLTRANSFERASE 85A1-RELATED"/>
    <property type="match status" value="1"/>
</dbReference>
<dbReference type="CDD" id="cd03784">
    <property type="entry name" value="GT1_Gtf-like"/>
    <property type="match status" value="1"/>
</dbReference>
<evidence type="ECO:0000256" key="3">
    <source>
        <dbReference type="RuleBase" id="RU003718"/>
    </source>
</evidence>
<dbReference type="PANTHER" id="PTHR11926">
    <property type="entry name" value="GLUCOSYL/GLUCURONOSYL TRANSFERASES"/>
    <property type="match status" value="1"/>
</dbReference>
<comment type="similarity">
    <text evidence="1 3">Belongs to the UDP-glycosyltransferase family.</text>
</comment>